<evidence type="ECO:0000313" key="10">
    <source>
        <dbReference type="RefSeq" id="XP_013776713.2"/>
    </source>
</evidence>
<dbReference type="InterPro" id="IPR050729">
    <property type="entry name" value="Rho-GAP"/>
</dbReference>
<keyword evidence="1 3" id="KW-0728">SH3 domain</keyword>
<evidence type="ECO:0000259" key="7">
    <source>
        <dbReference type="PROSITE" id="PS50020"/>
    </source>
</evidence>
<feature type="domain" description="WW" evidence="7">
    <location>
        <begin position="360"/>
        <end position="387"/>
    </location>
</feature>
<evidence type="ECO:0000256" key="3">
    <source>
        <dbReference type="PROSITE-ProRule" id="PRU00192"/>
    </source>
</evidence>
<feature type="domain" description="PH" evidence="6">
    <location>
        <begin position="450"/>
        <end position="559"/>
    </location>
</feature>
<keyword evidence="2" id="KW-0343">GTPase activation</keyword>
<dbReference type="PANTHER" id="PTHR23176:SF129">
    <property type="entry name" value="RHO GTPASE ACTIVATING PROTEIN AT 16F, ISOFORM E-RELATED"/>
    <property type="match status" value="1"/>
</dbReference>
<dbReference type="SMART" id="SM00233">
    <property type="entry name" value="PH"/>
    <property type="match status" value="1"/>
</dbReference>
<organism evidence="9 10">
    <name type="scientific">Limulus polyphemus</name>
    <name type="common">Atlantic horseshoe crab</name>
    <dbReference type="NCBI Taxonomy" id="6850"/>
    <lineage>
        <taxon>Eukaryota</taxon>
        <taxon>Metazoa</taxon>
        <taxon>Ecdysozoa</taxon>
        <taxon>Arthropoda</taxon>
        <taxon>Chelicerata</taxon>
        <taxon>Merostomata</taxon>
        <taxon>Xiphosura</taxon>
        <taxon>Limulidae</taxon>
        <taxon>Limulus</taxon>
    </lineage>
</organism>
<gene>
    <name evidence="10 11 12 13 14" type="primary">LOC106461439</name>
</gene>
<reference evidence="10 11" key="1">
    <citation type="submission" date="2025-05" db="UniProtKB">
        <authorList>
            <consortium name="RefSeq"/>
        </authorList>
    </citation>
    <scope>IDENTIFICATION</scope>
    <source>
        <tissue evidence="10 11">Muscle</tissue>
    </source>
</reference>
<dbReference type="PROSITE" id="PS50003">
    <property type="entry name" value="PH_DOMAIN"/>
    <property type="match status" value="1"/>
</dbReference>
<evidence type="ECO:0000256" key="1">
    <source>
        <dbReference type="ARBA" id="ARBA00022443"/>
    </source>
</evidence>
<dbReference type="SMART" id="SM00324">
    <property type="entry name" value="RhoGAP"/>
    <property type="match status" value="1"/>
</dbReference>
<dbReference type="PANTHER" id="PTHR23176">
    <property type="entry name" value="RHO/RAC/CDC GTPASE-ACTIVATING PROTEIN"/>
    <property type="match status" value="1"/>
</dbReference>
<evidence type="ECO:0000259" key="8">
    <source>
        <dbReference type="PROSITE" id="PS50238"/>
    </source>
</evidence>
<dbReference type="CDD" id="cd13233">
    <property type="entry name" value="PH_ARHGAP9-like"/>
    <property type="match status" value="1"/>
</dbReference>
<dbReference type="InterPro" id="IPR036028">
    <property type="entry name" value="SH3-like_dom_sf"/>
</dbReference>
<evidence type="ECO:0000313" key="12">
    <source>
        <dbReference type="RefSeq" id="XP_013776715.2"/>
    </source>
</evidence>
<dbReference type="Gene3D" id="2.30.30.40">
    <property type="entry name" value="SH3 Domains"/>
    <property type="match status" value="1"/>
</dbReference>
<feature type="domain" description="SH3" evidence="5">
    <location>
        <begin position="10"/>
        <end position="72"/>
    </location>
</feature>
<dbReference type="PROSITE" id="PS50020">
    <property type="entry name" value="WW_DOMAIN_2"/>
    <property type="match status" value="2"/>
</dbReference>
<evidence type="ECO:0000259" key="5">
    <source>
        <dbReference type="PROSITE" id="PS50002"/>
    </source>
</evidence>
<dbReference type="SUPFAM" id="SSF50729">
    <property type="entry name" value="PH domain-like"/>
    <property type="match status" value="1"/>
</dbReference>
<dbReference type="RefSeq" id="XP_022244123.1">
    <property type="nucleotide sequence ID" value="XM_022388415.1"/>
</dbReference>
<accession>A0ABM1B827</accession>
<dbReference type="RefSeq" id="XP_013776714.2">
    <property type="nucleotide sequence ID" value="XM_013921260.2"/>
</dbReference>
<dbReference type="CDD" id="cd00201">
    <property type="entry name" value="WW"/>
    <property type="match status" value="1"/>
</dbReference>
<protein>
    <submittedName>
        <fullName evidence="10 11">Rho GTPase-activating protein 12-like isoform X1</fullName>
    </submittedName>
</protein>
<dbReference type="RefSeq" id="XP_013776715.2">
    <property type="nucleotide sequence ID" value="XM_013921261.2"/>
</dbReference>
<sequence>MNNAFIMPLLKNVCVQALFDFSYNTDKGFSVHLKKGKEYQLLEKTNKDWWLISDGTSQSFHAPSNYLKITHVNKKVSADNCSNIDTDNNSNFLSKYGSTNNQVSDVTSETIDTKVRLKTLEDSKNGCESKLEPALIEKVFTQSEVPFLKLINSTGVKTDCPLSANENKMVGISVDSDKFAKYLSVEDGEKNIADQMSSFSQGKSGSLSSQDSLLEDSEDPIYANLATLAKSTPPFPGPKDHLRRILLNHWAEYEDETGRLFYYNRITRAKSWDIPGQLSFLVVQSPTSPKPFQKCESQHGDNGTDKISSSETSINNFQTSNSLLEQESSSSLKLPPGWLQRIDGETGDICYVNDLSSSKWFSSLDDNGRPYYYEDNGMVSFWQLPDFTKAEGKEIKNIGNKPYLSPCDLDETDSFFKPLETMSLPSPVLDNTSPHEMKFPAESFFNETLDVKKGGILMMTKVEEGGKRLKKNWSSYYVALTDVALLCYKDVQSTIVALKDCKAESCVNLAGAAIYWCPEKSSKKNVFLITTILGQKILFQDDSFQITAEWYQAIQAVISKLPSSESLKCDEIVPDEVKENLKSEPKKKNRFLPSRSPKLDQIKETNESVFKSSGEKKKIHNKLRNFFNKRPSMESLKKKGILKDEPVFGYSLQSLCEREKTNIPNFVQRCIEQIEQFDLTTDGIYRISGNLAQIQKLRLHVDQDDYSILQTTEDIHILTGALKLFFREMKEPLIPVSTFSRLLEGLGKQTKEKKLATVTEVVQSLPKPNYETLKFLLDHLLRVEKHQQKNLMDIQNLAIVFGPSLMNSESNNMALDVMQQNRVLEYLLLKFDHIFSTPLIY</sequence>
<evidence type="ECO:0000313" key="13">
    <source>
        <dbReference type="RefSeq" id="XP_022244123.1"/>
    </source>
</evidence>
<dbReference type="Gene3D" id="1.10.555.10">
    <property type="entry name" value="Rho GTPase activation protein"/>
    <property type="match status" value="1"/>
</dbReference>
<dbReference type="Pfam" id="PF00169">
    <property type="entry name" value="PH"/>
    <property type="match status" value="1"/>
</dbReference>
<dbReference type="InterPro" id="IPR036020">
    <property type="entry name" value="WW_dom_sf"/>
</dbReference>
<dbReference type="PROSITE" id="PS50002">
    <property type="entry name" value="SH3"/>
    <property type="match status" value="1"/>
</dbReference>
<evidence type="ECO:0000313" key="11">
    <source>
        <dbReference type="RefSeq" id="XP_013776714.2"/>
    </source>
</evidence>
<proteinExistence type="predicted"/>
<dbReference type="RefSeq" id="XP_022244124.1">
    <property type="nucleotide sequence ID" value="XM_022388416.1"/>
</dbReference>
<dbReference type="Gene3D" id="2.30.29.30">
    <property type="entry name" value="Pleckstrin-homology domain (PH domain)/Phosphotyrosine-binding domain (PTB)"/>
    <property type="match status" value="1"/>
</dbReference>
<dbReference type="SMART" id="SM00456">
    <property type="entry name" value="WW"/>
    <property type="match status" value="2"/>
</dbReference>
<dbReference type="InterPro" id="IPR008936">
    <property type="entry name" value="Rho_GTPase_activation_prot"/>
</dbReference>
<name>A0ABM1B827_LIMPO</name>
<dbReference type="InterPro" id="IPR000198">
    <property type="entry name" value="RhoGAP_dom"/>
</dbReference>
<evidence type="ECO:0000256" key="2">
    <source>
        <dbReference type="ARBA" id="ARBA00022468"/>
    </source>
</evidence>
<evidence type="ECO:0000256" key="4">
    <source>
        <dbReference type="SAM" id="MobiDB-lite"/>
    </source>
</evidence>
<dbReference type="SUPFAM" id="SSF48350">
    <property type="entry name" value="GTPase activation domain, GAP"/>
    <property type="match status" value="1"/>
</dbReference>
<dbReference type="Pfam" id="PF00397">
    <property type="entry name" value="WW"/>
    <property type="match status" value="1"/>
</dbReference>
<feature type="region of interest" description="Disordered" evidence="4">
    <location>
        <begin position="291"/>
        <end position="312"/>
    </location>
</feature>
<dbReference type="PROSITE" id="PS50238">
    <property type="entry name" value="RHOGAP"/>
    <property type="match status" value="1"/>
</dbReference>
<dbReference type="Gene3D" id="2.20.70.10">
    <property type="match status" value="1"/>
</dbReference>
<dbReference type="InterPro" id="IPR001202">
    <property type="entry name" value="WW_dom"/>
</dbReference>
<dbReference type="SUPFAM" id="SSF51045">
    <property type="entry name" value="WW domain"/>
    <property type="match status" value="1"/>
</dbReference>
<dbReference type="Proteomes" id="UP000694941">
    <property type="component" value="Unplaced"/>
</dbReference>
<feature type="domain" description="Rho-GAP" evidence="8">
    <location>
        <begin position="650"/>
        <end position="835"/>
    </location>
</feature>
<dbReference type="InterPro" id="IPR001849">
    <property type="entry name" value="PH_domain"/>
</dbReference>
<evidence type="ECO:0000313" key="9">
    <source>
        <dbReference type="Proteomes" id="UP000694941"/>
    </source>
</evidence>
<dbReference type="Pfam" id="PF00620">
    <property type="entry name" value="RhoGAP"/>
    <property type="match status" value="1"/>
</dbReference>
<keyword evidence="9" id="KW-1185">Reference proteome</keyword>
<evidence type="ECO:0000259" key="6">
    <source>
        <dbReference type="PROSITE" id="PS50003"/>
    </source>
</evidence>
<evidence type="ECO:0000313" key="14">
    <source>
        <dbReference type="RefSeq" id="XP_022244124.1"/>
    </source>
</evidence>
<dbReference type="RefSeq" id="XP_013776713.2">
    <property type="nucleotide sequence ID" value="XM_013921259.2"/>
</dbReference>
<dbReference type="SUPFAM" id="SSF50044">
    <property type="entry name" value="SH3-domain"/>
    <property type="match status" value="1"/>
</dbReference>
<dbReference type="InterPro" id="IPR011993">
    <property type="entry name" value="PH-like_dom_sf"/>
</dbReference>
<feature type="domain" description="WW" evidence="7">
    <location>
        <begin position="244"/>
        <end position="277"/>
    </location>
</feature>
<dbReference type="GeneID" id="106461439"/>
<dbReference type="InterPro" id="IPR001452">
    <property type="entry name" value="SH3_domain"/>
</dbReference>